<evidence type="ECO:0000313" key="5">
    <source>
        <dbReference type="EMBL" id="SHN49394.1"/>
    </source>
</evidence>
<evidence type="ECO:0000259" key="3">
    <source>
        <dbReference type="Pfam" id="PF02563"/>
    </source>
</evidence>
<dbReference type="Pfam" id="PF10531">
    <property type="entry name" value="SLBB"/>
    <property type="match status" value="1"/>
</dbReference>
<proteinExistence type="predicted"/>
<dbReference type="OrthoDB" id="8291at2"/>
<evidence type="ECO:0000256" key="2">
    <source>
        <dbReference type="PROSITE-ProRule" id="PRU00182"/>
    </source>
</evidence>
<gene>
    <name evidence="5" type="ORF">SAMN02745226_00127</name>
</gene>
<dbReference type="PANTHER" id="PTHR33619:SF3">
    <property type="entry name" value="POLYSACCHARIDE EXPORT PROTEIN GFCE-RELATED"/>
    <property type="match status" value="1"/>
</dbReference>
<dbReference type="InterPro" id="IPR003715">
    <property type="entry name" value="Poly_export_N"/>
</dbReference>
<dbReference type="AlphaFoldDB" id="A0A1M7RT80"/>
<dbReference type="STRING" id="1121883.SAMN02745226_00127"/>
<dbReference type="InterPro" id="IPR019554">
    <property type="entry name" value="Soluble_ligand-bd"/>
</dbReference>
<feature type="domain" description="Polysaccharide export protein N-terminal" evidence="3">
    <location>
        <begin position="20"/>
        <end position="89"/>
    </location>
</feature>
<dbReference type="Proteomes" id="UP000184207">
    <property type="component" value="Unassembled WGS sequence"/>
</dbReference>
<evidence type="ECO:0000259" key="4">
    <source>
        <dbReference type="Pfam" id="PF10531"/>
    </source>
</evidence>
<organism evidence="5 6">
    <name type="scientific">Fervidobacterium gondwanense DSM 13020</name>
    <dbReference type="NCBI Taxonomy" id="1121883"/>
    <lineage>
        <taxon>Bacteria</taxon>
        <taxon>Thermotogati</taxon>
        <taxon>Thermotogota</taxon>
        <taxon>Thermotogae</taxon>
        <taxon>Thermotogales</taxon>
        <taxon>Fervidobacteriaceae</taxon>
        <taxon>Fervidobacterium</taxon>
    </lineage>
</organism>
<keyword evidence="2" id="KW-0694">RNA-binding</keyword>
<name>A0A1M7RT80_FERGO</name>
<dbReference type="GO" id="GO:0003723">
    <property type="term" value="F:RNA binding"/>
    <property type="evidence" value="ECO:0007669"/>
    <property type="project" value="UniProtKB-KW"/>
</dbReference>
<dbReference type="Gene3D" id="3.30.1950.10">
    <property type="entry name" value="wza like domain"/>
    <property type="match status" value="1"/>
</dbReference>
<dbReference type="Pfam" id="PF02563">
    <property type="entry name" value="Poly_export"/>
    <property type="match status" value="1"/>
</dbReference>
<keyword evidence="6" id="KW-1185">Reference proteome</keyword>
<sequence>MRKWIIGFLSIIFALSIFGYTLRVGDTIAIEVFGQPQFSRTVKVAFDGTIPYPYAGNIKVEGLTVDQVKNLIEQTVRKFIKDPVITVYIVDYAPMYVYFQGAMNRTFDISNYQNLTISKLFSILNLSPTTEIDFENIQLKRAGKTQTINMLPFFYEGKIDNDVLLQEGDVIYFPPVKYSQTIQVSGAYSAIFKYEPGLTLKTLLLRLGTLNEQIAVIENSYLTTANKTVTVNLKDVLSGKTDYSLTQGTSLYIPKRDDRYVYVLGFVPSAGVKTFAVEEPQNLALAIAKAGGISKDNEKWIEKITVTTPDGKTQEFSPTILTMAANVILPNGAIVNVIKYEEFKIYLTGDFSTGIITFEPNEPKMLKTLLTKIGGLKTEQFKWIESIKINDTTVDLSKIDTYSLKNNDTVQIKKYPEFKIYLTGDYKPGIVTFEPDEPKTLAGLFTKIGGIPTDQLKWIESVKINGKAVDISKAQEYTLSNGDKVEIKKFDEFYVYVQGFANQKGKIPFEPQEPRTLKTLLNKIGLPNSDVENEGKALINNQIEVNLRDIIYNKKDVNLSLGDTVLVSYEPFLIYTTGISGPGVLQLSYYEPKTLSYVVKKLITQPETVEKITLLRNGKQFEYEPEKLIYGKQDQILEKHDTLIFKQSDVNAVYLVGDVSSYVTFALNEPITIQKILAKVGLSDLRKIDKITDNATAIDFTKDTPIQKGAILNVQLKKPVYVTAMGYIRSTGRVQFDYYETPDLKTLFAKLGGLIIGPELYYASDKVLIIRNGALAGQYDAEKIFKGIENAQVEDGDFVYVTQKEPNQVYVFGKGVPNGLVRFTQGEEFDLRTLMGKLGGLKEGISNKITVIDDEKVEQIEWSEFANAKLTNNSILLFDVDKENYIYVINANGNPSMIYSDKPVTLYEILTKAGIDKNYRRLEITKGTEKQTIELKDLTQARGYNINPGDIVRIIDAPQNYAYVLGEVNRPGIVQLTEGTTVLQAIIQAGYFSTKAAPSSVWLYKGGINGKAEQINLAGAMSGGKIEYNPVIESGDIIFVPSDIFRSALEWIPVINNLITFYNNVSGLFK</sequence>
<evidence type="ECO:0000313" key="6">
    <source>
        <dbReference type="Proteomes" id="UP000184207"/>
    </source>
</evidence>
<reference evidence="6" key="1">
    <citation type="submission" date="2016-12" db="EMBL/GenBank/DDBJ databases">
        <authorList>
            <person name="Varghese N."/>
            <person name="Submissions S."/>
        </authorList>
    </citation>
    <scope>NUCLEOTIDE SEQUENCE [LARGE SCALE GENOMIC DNA]</scope>
    <source>
        <strain evidence="6">DSM 13020</strain>
    </source>
</reference>
<dbReference type="PROSITE" id="PS50889">
    <property type="entry name" value="S4"/>
    <property type="match status" value="1"/>
</dbReference>
<dbReference type="GO" id="GO:0015159">
    <property type="term" value="F:polysaccharide transmembrane transporter activity"/>
    <property type="evidence" value="ECO:0007669"/>
    <property type="project" value="InterPro"/>
</dbReference>
<feature type="domain" description="Soluble ligand binding" evidence="4">
    <location>
        <begin position="962"/>
        <end position="1011"/>
    </location>
</feature>
<dbReference type="RefSeq" id="WP_072757826.1">
    <property type="nucleotide sequence ID" value="NZ_FRDJ01000001.1"/>
</dbReference>
<dbReference type="PANTHER" id="PTHR33619">
    <property type="entry name" value="POLYSACCHARIDE EXPORT PROTEIN GFCE-RELATED"/>
    <property type="match status" value="1"/>
</dbReference>
<dbReference type="EMBL" id="FRDJ01000001">
    <property type="protein sequence ID" value="SHN49394.1"/>
    <property type="molecule type" value="Genomic_DNA"/>
</dbReference>
<dbReference type="Gene3D" id="3.10.560.10">
    <property type="entry name" value="Outer membrane lipoprotein wza domain like"/>
    <property type="match status" value="2"/>
</dbReference>
<protein>
    <submittedName>
        <fullName evidence="5">SLBB domain-containing protein</fullName>
    </submittedName>
</protein>
<evidence type="ECO:0000256" key="1">
    <source>
        <dbReference type="ARBA" id="ARBA00022729"/>
    </source>
</evidence>
<keyword evidence="1" id="KW-0732">Signal</keyword>
<accession>A0A1M7RT80</accession>
<dbReference type="InterPro" id="IPR049712">
    <property type="entry name" value="Poly_export"/>
</dbReference>